<feature type="transmembrane region" description="Helical" evidence="1">
    <location>
        <begin position="71"/>
        <end position="92"/>
    </location>
</feature>
<evidence type="ECO:0000256" key="1">
    <source>
        <dbReference type="SAM" id="Phobius"/>
    </source>
</evidence>
<dbReference type="STRING" id="200378.SAMN05216553_119111"/>
<dbReference type="RefSeq" id="WP_090058557.1">
    <property type="nucleotide sequence ID" value="NZ_FNCC01000019.1"/>
</dbReference>
<dbReference type="EMBL" id="FNCC01000019">
    <property type="protein sequence ID" value="SDH33659.1"/>
    <property type="molecule type" value="Genomic_DNA"/>
</dbReference>
<organism evidence="3 4">
    <name type="scientific">Lentzea fradiae</name>
    <dbReference type="NCBI Taxonomy" id="200378"/>
    <lineage>
        <taxon>Bacteria</taxon>
        <taxon>Bacillati</taxon>
        <taxon>Actinomycetota</taxon>
        <taxon>Actinomycetes</taxon>
        <taxon>Pseudonocardiales</taxon>
        <taxon>Pseudonocardiaceae</taxon>
        <taxon>Lentzea</taxon>
    </lineage>
</organism>
<evidence type="ECO:0000313" key="3">
    <source>
        <dbReference type="EMBL" id="SDH33659.1"/>
    </source>
</evidence>
<reference evidence="4" key="1">
    <citation type="submission" date="2016-10" db="EMBL/GenBank/DDBJ databases">
        <authorList>
            <person name="Varghese N."/>
            <person name="Submissions S."/>
        </authorList>
    </citation>
    <scope>NUCLEOTIDE SEQUENCE [LARGE SCALE GENOMIC DNA]</scope>
    <source>
        <strain evidence="4">CGMCC 4.3506</strain>
    </source>
</reference>
<dbReference type="NCBIfam" id="NF042915">
    <property type="entry name" value="MAB_1171c_fam"/>
    <property type="match status" value="1"/>
</dbReference>
<dbReference type="OrthoDB" id="3685619at2"/>
<feature type="transmembrane region" description="Helical" evidence="1">
    <location>
        <begin position="104"/>
        <end position="121"/>
    </location>
</feature>
<feature type="transmembrane region" description="Helical" evidence="1">
    <location>
        <begin position="6"/>
        <end position="27"/>
    </location>
</feature>
<keyword evidence="1" id="KW-0812">Transmembrane</keyword>
<proteinExistence type="predicted"/>
<keyword evidence="4" id="KW-1185">Reference proteome</keyword>
<evidence type="ECO:0000313" key="4">
    <source>
        <dbReference type="Proteomes" id="UP000199623"/>
    </source>
</evidence>
<gene>
    <name evidence="3" type="ORF">SAMN05216553_119111</name>
</gene>
<dbReference type="InterPro" id="IPR050039">
    <property type="entry name" value="MAB_1171c-like"/>
</dbReference>
<dbReference type="InterPro" id="IPR046675">
    <property type="entry name" value="DUF6545"/>
</dbReference>
<accession>A0A1G8BKD2</accession>
<dbReference type="Proteomes" id="UP000199623">
    <property type="component" value="Unassembled WGS sequence"/>
</dbReference>
<feature type="transmembrane region" description="Helical" evidence="1">
    <location>
        <begin position="141"/>
        <end position="161"/>
    </location>
</feature>
<protein>
    <recommendedName>
        <fullName evidence="2">DUF6545 domain-containing protein</fullName>
    </recommendedName>
</protein>
<keyword evidence="1" id="KW-0472">Membrane</keyword>
<feature type="transmembrane region" description="Helical" evidence="1">
    <location>
        <begin position="39"/>
        <end position="59"/>
    </location>
</feature>
<name>A0A1G8BKD2_9PSEU</name>
<evidence type="ECO:0000259" key="2">
    <source>
        <dbReference type="Pfam" id="PF20182"/>
    </source>
</evidence>
<feature type="transmembrane region" description="Helical" evidence="1">
    <location>
        <begin position="173"/>
        <end position="194"/>
    </location>
</feature>
<dbReference type="Pfam" id="PF20182">
    <property type="entry name" value="DUF6545"/>
    <property type="match status" value="1"/>
</dbReference>
<sequence>MLDALRIYLPPSLVGSFFVTMLVNGDYRPRTAAQRTVRLGLAGLGLSLIVLTPAGYSLIGRVGVPNLARLLGHGFMFVVAWAGLAFVAHLTMPPRDASRRSTRVALGFAAGFAVLAVLFVLEPVDVDEVRFAYRYAGAPWVLEYWVVYAACLTPAFAVMARESWRFARVTPDVVLNLGLRLVSGGAVCALTYHVHKGLYFASARYGLGYPTMPPLDKYLPLAANVLVFVGSTVRWWAPRVGLTALAGWVGRYRTYLGLRPLWLGLYEVSPHIALEPPRSALADLLPGDLGLRLYRRVIEIRDGRIALQPYLDQEVADSARRNAARVGLRGQRLDAFVEATVLADALRARARGLRAPAPDAPVGVPGGGDMGSDTVFLTEVARAYRRVVRANAGRTD</sequence>
<feature type="domain" description="DUF6545" evidence="2">
    <location>
        <begin position="248"/>
        <end position="386"/>
    </location>
</feature>
<keyword evidence="1" id="KW-1133">Transmembrane helix</keyword>
<dbReference type="AlphaFoldDB" id="A0A1G8BKD2"/>